<dbReference type="SUPFAM" id="SSF52402">
    <property type="entry name" value="Adenine nucleotide alpha hydrolases-like"/>
    <property type="match status" value="1"/>
</dbReference>
<dbReference type="EMBL" id="FOAZ01000018">
    <property type="protein sequence ID" value="SEM09778.1"/>
    <property type="molecule type" value="Genomic_DNA"/>
</dbReference>
<dbReference type="OrthoDB" id="7028673at2"/>
<dbReference type="eggNOG" id="ENOG502ZAQX">
    <property type="taxonomic scope" value="Bacteria"/>
</dbReference>
<organism evidence="1 2">
    <name type="scientific">Streptacidiphilus jiangxiensis</name>
    <dbReference type="NCBI Taxonomy" id="235985"/>
    <lineage>
        <taxon>Bacteria</taxon>
        <taxon>Bacillati</taxon>
        <taxon>Actinomycetota</taxon>
        <taxon>Actinomycetes</taxon>
        <taxon>Kitasatosporales</taxon>
        <taxon>Streptomycetaceae</taxon>
        <taxon>Streptacidiphilus</taxon>
    </lineage>
</organism>
<reference evidence="2" key="1">
    <citation type="submission" date="2016-10" db="EMBL/GenBank/DDBJ databases">
        <authorList>
            <person name="Varghese N."/>
        </authorList>
    </citation>
    <scope>NUCLEOTIDE SEQUENCE [LARGE SCALE GENOMIC DNA]</scope>
    <source>
        <strain evidence="2">DSM 45096 / BCRC 16803 / CGMCC 4.1857 / CIP 109030 / JCM 12277 / KCTC 19219 / NBRC 100920 / 33214</strain>
    </source>
</reference>
<name>A0A1H7VLX1_STRJI</name>
<proteinExistence type="predicted"/>
<protein>
    <submittedName>
        <fullName evidence="1">Uncharacterized protein</fullName>
    </submittedName>
</protein>
<accession>A0A1H7VLX1</accession>
<keyword evidence="2" id="KW-1185">Reference proteome</keyword>
<evidence type="ECO:0000313" key="2">
    <source>
        <dbReference type="Proteomes" id="UP000183015"/>
    </source>
</evidence>
<evidence type="ECO:0000313" key="1">
    <source>
        <dbReference type="EMBL" id="SEM09778.1"/>
    </source>
</evidence>
<dbReference type="Proteomes" id="UP000183015">
    <property type="component" value="Unassembled WGS sequence"/>
</dbReference>
<dbReference type="AlphaFoldDB" id="A0A1H7VLX1"/>
<gene>
    <name evidence="1" type="ORF">SAMN05414137_118103</name>
</gene>
<sequence>MSLQTDRTARDDDRILHDRLTGFLTEVELQGMEGVGAKLVDAAGGVDRLAEYKVMVAYGGGKDSTYVVAFVRAVQLHLALTRGTTFTMRVANMRHAGVPLAVMENIHRVYAALELLDDDRAELLTIDHTQVRPFRVDLPLPERLIEINRVDVLMNGHRSAGDGRPTFCNSCNLAVADFYGRAAWWQGGVDTVMTGDSRREQLLYSAWILRLAKDSGIDVEQCRRMGFRGLLTALRGIGDQYFRELFGDDEEAYLLEREVSTGDRDRDRQPDFISIYDLVSYRVDDHWDLIVDFLGFRFDDLAFSFTESDCANPTLMAHLRGLRAQYVEDRTYEAGVREYLELAETMMRKKEMPDRLIQLALSRYDSPAKIVERRAVSADYAENVFGLREESLVAMVFSPFTGEGERLARFVERCHPKHGDDVAALHRVLRGEEDGDGVGSWLESMSGLTLAQLRTLYRSSLVDFGSNATMMARVRAGDPHKAQVRTVDVRTGGPALELISGR</sequence>
<dbReference type="STRING" id="235985.SAMN05414137_118103"/>
<dbReference type="RefSeq" id="WP_042446117.1">
    <property type="nucleotide sequence ID" value="NZ_BBPN01000010.1"/>
</dbReference>